<reference evidence="3 4" key="1">
    <citation type="journal article" date="2019" name="Nat. Ecol. Evol.">
        <title>Megaphylogeny resolves global patterns of mushroom evolution.</title>
        <authorList>
            <person name="Varga T."/>
            <person name="Krizsan K."/>
            <person name="Foldi C."/>
            <person name="Dima B."/>
            <person name="Sanchez-Garcia M."/>
            <person name="Sanchez-Ramirez S."/>
            <person name="Szollosi G.J."/>
            <person name="Szarkandi J.G."/>
            <person name="Papp V."/>
            <person name="Albert L."/>
            <person name="Andreopoulos W."/>
            <person name="Angelini C."/>
            <person name="Antonin V."/>
            <person name="Barry K.W."/>
            <person name="Bougher N.L."/>
            <person name="Buchanan P."/>
            <person name="Buyck B."/>
            <person name="Bense V."/>
            <person name="Catcheside P."/>
            <person name="Chovatia M."/>
            <person name="Cooper J."/>
            <person name="Damon W."/>
            <person name="Desjardin D."/>
            <person name="Finy P."/>
            <person name="Geml J."/>
            <person name="Haridas S."/>
            <person name="Hughes K."/>
            <person name="Justo A."/>
            <person name="Karasinski D."/>
            <person name="Kautmanova I."/>
            <person name="Kiss B."/>
            <person name="Kocsube S."/>
            <person name="Kotiranta H."/>
            <person name="LaButti K.M."/>
            <person name="Lechner B.E."/>
            <person name="Liimatainen K."/>
            <person name="Lipzen A."/>
            <person name="Lukacs Z."/>
            <person name="Mihaltcheva S."/>
            <person name="Morgado L.N."/>
            <person name="Niskanen T."/>
            <person name="Noordeloos M.E."/>
            <person name="Ohm R.A."/>
            <person name="Ortiz-Santana B."/>
            <person name="Ovrebo C."/>
            <person name="Racz N."/>
            <person name="Riley R."/>
            <person name="Savchenko A."/>
            <person name="Shiryaev A."/>
            <person name="Soop K."/>
            <person name="Spirin V."/>
            <person name="Szebenyi C."/>
            <person name="Tomsovsky M."/>
            <person name="Tulloss R.E."/>
            <person name="Uehling J."/>
            <person name="Grigoriev I.V."/>
            <person name="Vagvolgyi C."/>
            <person name="Papp T."/>
            <person name="Martin F.M."/>
            <person name="Miettinen O."/>
            <person name="Hibbett D.S."/>
            <person name="Nagy L.G."/>
        </authorList>
    </citation>
    <scope>NUCLEOTIDE SEQUENCE [LARGE SCALE GENOMIC DNA]</scope>
    <source>
        <strain evidence="3 4">FP101781</strain>
    </source>
</reference>
<dbReference type="Gene3D" id="3.40.50.1110">
    <property type="entry name" value="SGNH hydrolase"/>
    <property type="match status" value="1"/>
</dbReference>
<comment type="caution">
    <text evidence="3">The sequence shown here is derived from an EMBL/GenBank/DDBJ whole genome shotgun (WGS) entry which is preliminary data.</text>
</comment>
<name>A0A4Y7TDW6_COPMI</name>
<dbReference type="STRING" id="71717.A0A4Y7TDW6"/>
<dbReference type="PANTHER" id="PTHR43784:SF2">
    <property type="entry name" value="GDSL-LIKE LIPASE_ACYLHYDROLASE, PUTATIVE (AFU_ORTHOLOGUE AFUA_2G00820)-RELATED"/>
    <property type="match status" value="1"/>
</dbReference>
<evidence type="ECO:0000259" key="2">
    <source>
        <dbReference type="Pfam" id="PF13472"/>
    </source>
</evidence>
<gene>
    <name evidence="3" type="ORF">FA13DRAFT_1709642</name>
</gene>
<accession>A0A4Y7TDW6</accession>
<dbReference type="InterPro" id="IPR053140">
    <property type="entry name" value="GDSL_Rv0518-like"/>
</dbReference>
<keyword evidence="4" id="KW-1185">Reference proteome</keyword>
<dbReference type="EMBL" id="QPFP01000018">
    <property type="protein sequence ID" value="TEB31739.1"/>
    <property type="molecule type" value="Genomic_DNA"/>
</dbReference>
<protein>
    <recommendedName>
        <fullName evidence="2">SGNH hydrolase-type esterase domain-containing protein</fullName>
    </recommendedName>
</protein>
<dbReference type="InterPro" id="IPR036514">
    <property type="entry name" value="SGNH_hydro_sf"/>
</dbReference>
<dbReference type="OrthoDB" id="10071171at2759"/>
<evidence type="ECO:0000313" key="4">
    <source>
        <dbReference type="Proteomes" id="UP000298030"/>
    </source>
</evidence>
<dbReference type="InterPro" id="IPR013830">
    <property type="entry name" value="SGNH_hydro"/>
</dbReference>
<proteinExistence type="predicted"/>
<dbReference type="SUPFAM" id="SSF52266">
    <property type="entry name" value="SGNH hydrolase"/>
    <property type="match status" value="1"/>
</dbReference>
<keyword evidence="1" id="KW-0732">Signal</keyword>
<feature type="domain" description="SGNH hydrolase-type esterase" evidence="2">
    <location>
        <begin position="238"/>
        <end position="397"/>
    </location>
</feature>
<sequence>MLHSIPLLYLLLLPSVVSALPRGTRASPLPTLESRASELITPPNKSDNHWVDSWGSMPRLVDARDLPPVPFTTPEEVFANATLTQTVRLTLGGDLLRIRISNAFGGSDLPITGVSVALASGDVSGVSEVQEGTTQRLTFGGEESVTVPMGALVVSDPVQLSTPVKATTILTVSIYSKEGQKTNSITGASGEPDYQLDLPSPVQGQVPLGEGKAGVDRWYWLSGVEVWTATTNSAVIIIGDSITDGSGSTAAIASSPTVAGPASFPASTETSWLIPPSRTPIIFEGVNDILNTPSDAEAQTALAQRMIWGLKQIVERLHTQNIVVVGGTIAPFSEPGGNNVNRETTRRTVNEWIRTGRVFYSVVDFEKVLADPKSPEQLLEAYDTGDHLHPSVAGFQAMVDVFQLDVFDLGLPQGNRKPQ</sequence>
<evidence type="ECO:0000313" key="3">
    <source>
        <dbReference type="EMBL" id="TEB31739.1"/>
    </source>
</evidence>
<dbReference type="Proteomes" id="UP000298030">
    <property type="component" value="Unassembled WGS sequence"/>
</dbReference>
<feature type="chain" id="PRO_5021390393" description="SGNH hydrolase-type esterase domain-containing protein" evidence="1">
    <location>
        <begin position="20"/>
        <end position="419"/>
    </location>
</feature>
<evidence type="ECO:0000256" key="1">
    <source>
        <dbReference type="SAM" id="SignalP"/>
    </source>
</evidence>
<dbReference type="AlphaFoldDB" id="A0A4Y7TDW6"/>
<dbReference type="PANTHER" id="PTHR43784">
    <property type="entry name" value="GDSL-LIKE LIPASE/ACYLHYDROLASE, PUTATIVE (AFU_ORTHOLOGUE AFUA_2G00820)-RELATED"/>
    <property type="match status" value="1"/>
</dbReference>
<feature type="signal peptide" evidence="1">
    <location>
        <begin position="1"/>
        <end position="19"/>
    </location>
</feature>
<dbReference type="Pfam" id="PF13472">
    <property type="entry name" value="Lipase_GDSL_2"/>
    <property type="match status" value="1"/>
</dbReference>
<organism evidence="3 4">
    <name type="scientific">Coprinellus micaceus</name>
    <name type="common">Glistening ink-cap mushroom</name>
    <name type="synonym">Coprinus micaceus</name>
    <dbReference type="NCBI Taxonomy" id="71717"/>
    <lineage>
        <taxon>Eukaryota</taxon>
        <taxon>Fungi</taxon>
        <taxon>Dikarya</taxon>
        <taxon>Basidiomycota</taxon>
        <taxon>Agaricomycotina</taxon>
        <taxon>Agaricomycetes</taxon>
        <taxon>Agaricomycetidae</taxon>
        <taxon>Agaricales</taxon>
        <taxon>Agaricineae</taxon>
        <taxon>Psathyrellaceae</taxon>
        <taxon>Coprinellus</taxon>
    </lineage>
</organism>